<name>A0ABD6QW89_HELPX</name>
<protein>
    <submittedName>
        <fullName evidence="2">Uncharacterized protein</fullName>
    </submittedName>
</protein>
<dbReference type="Proteomes" id="UP000318633">
    <property type="component" value="Unassembled WGS sequence"/>
</dbReference>
<evidence type="ECO:0000313" key="2">
    <source>
        <dbReference type="EMBL" id="OOQ15950.1"/>
    </source>
</evidence>
<dbReference type="AlphaFoldDB" id="A0ABD6QW89"/>
<dbReference type="EMBL" id="MUPB01000155">
    <property type="protein sequence ID" value="OOQ15950.1"/>
    <property type="molecule type" value="Genomic_DNA"/>
</dbReference>
<feature type="transmembrane region" description="Helical" evidence="1">
    <location>
        <begin position="32"/>
        <end position="52"/>
    </location>
</feature>
<reference evidence="2 3" key="1">
    <citation type="journal article" date="2017" name="Front. Cell. Infect. Microbiol.">
        <title>Whole Genome Sequence and Phylogenetic Analysis Show Helicobacter pylori Strains from Latin America Have Followed a Unique Evolution Pathway.</title>
        <authorList>
            <person name="Munoz-Ramirez Z.Y."/>
            <person name="Mendez-Tenorio A."/>
            <person name="Kato I."/>
            <person name="Bravo M.M."/>
            <person name="Rizzato C."/>
            <person name="Thorell K."/>
            <person name="Torres R.C."/>
            <person name="Aviles-Jimenez F."/>
            <person name="Camorlinga M."/>
            <person name="Canzian F."/>
            <person name="Torres J."/>
        </authorList>
    </citation>
    <scope>NUCLEOTIDE SEQUENCE [LARGE SCALE GENOMIC DNA]</scope>
    <source>
        <strain evidence="2 3">CG22371</strain>
    </source>
</reference>
<gene>
    <name evidence="2" type="ORF">B0X56_06215</name>
</gene>
<proteinExistence type="predicted"/>
<keyword evidence="1" id="KW-1133">Transmembrane helix</keyword>
<keyword evidence="1" id="KW-0472">Membrane</keyword>
<evidence type="ECO:0000313" key="3">
    <source>
        <dbReference type="Proteomes" id="UP000318633"/>
    </source>
</evidence>
<accession>A0ABD6QW89</accession>
<comment type="caution">
    <text evidence="2">The sequence shown here is derived from an EMBL/GenBank/DDBJ whole genome shotgun (WGS) entry which is preliminary data.</text>
</comment>
<organism evidence="2 3">
    <name type="scientific">Helicobacter pylori</name>
    <name type="common">Campylobacter pylori</name>
    <dbReference type="NCBI Taxonomy" id="210"/>
    <lineage>
        <taxon>Bacteria</taxon>
        <taxon>Pseudomonadati</taxon>
        <taxon>Campylobacterota</taxon>
        <taxon>Epsilonproteobacteria</taxon>
        <taxon>Campylobacterales</taxon>
        <taxon>Helicobacteraceae</taxon>
        <taxon>Helicobacter</taxon>
    </lineage>
</organism>
<sequence>MKLGIPKRLKNAKTIKPMIYLNLVICEQTKHLLIFFVIFCRYVTMLLIGLWYKYSYQGVPNMP</sequence>
<evidence type="ECO:0000256" key="1">
    <source>
        <dbReference type="SAM" id="Phobius"/>
    </source>
</evidence>
<keyword evidence="1" id="KW-0812">Transmembrane</keyword>